<proteinExistence type="predicted"/>
<evidence type="ECO:0000259" key="2">
    <source>
        <dbReference type="PROSITE" id="PS50011"/>
    </source>
</evidence>
<evidence type="ECO:0000313" key="3">
    <source>
        <dbReference type="Ensembl" id="ENSPMGP00000001610.1"/>
    </source>
</evidence>
<accession>A0A3B3ZAI4</accession>
<dbReference type="GO" id="GO:0005829">
    <property type="term" value="C:cytosol"/>
    <property type="evidence" value="ECO:0007669"/>
    <property type="project" value="TreeGrafter"/>
</dbReference>
<keyword evidence="1" id="KW-0472">Membrane</keyword>
<keyword evidence="1" id="KW-1133">Transmembrane helix</keyword>
<dbReference type="InterPro" id="IPR008266">
    <property type="entry name" value="Tyr_kinase_AS"/>
</dbReference>
<dbReference type="PROSITE" id="PS00109">
    <property type="entry name" value="PROTEIN_KINASE_TYR"/>
    <property type="match status" value="1"/>
</dbReference>
<dbReference type="SUPFAM" id="SSF56112">
    <property type="entry name" value="Protein kinase-like (PK-like)"/>
    <property type="match status" value="1"/>
</dbReference>
<keyword evidence="4" id="KW-1185">Reference proteome</keyword>
<name>A0A3B3ZAI4_9GOBI</name>
<dbReference type="InterPro" id="IPR011009">
    <property type="entry name" value="Kinase-like_dom_sf"/>
</dbReference>
<dbReference type="STRING" id="409849.ENSPMGP00000001610"/>
<dbReference type="PANTHER" id="PTHR45807">
    <property type="entry name" value="TYROSINE-PROTEIN KINASE HOPSCOTCH"/>
    <property type="match status" value="1"/>
</dbReference>
<dbReference type="GO" id="GO:0035556">
    <property type="term" value="P:intracellular signal transduction"/>
    <property type="evidence" value="ECO:0007669"/>
    <property type="project" value="TreeGrafter"/>
</dbReference>
<dbReference type="GO" id="GO:0004715">
    <property type="term" value="F:non-membrane spanning protein tyrosine kinase activity"/>
    <property type="evidence" value="ECO:0007669"/>
    <property type="project" value="TreeGrafter"/>
</dbReference>
<dbReference type="SMART" id="SM00219">
    <property type="entry name" value="TyrKc"/>
    <property type="match status" value="1"/>
</dbReference>
<dbReference type="Gene3D" id="1.10.510.10">
    <property type="entry name" value="Transferase(Phosphotransferase) domain 1"/>
    <property type="match status" value="1"/>
</dbReference>
<protein>
    <recommendedName>
        <fullName evidence="2">Protein kinase domain-containing protein</fullName>
    </recommendedName>
</protein>
<dbReference type="PROSITE" id="PS50011">
    <property type="entry name" value="PROTEIN_KINASE_DOM"/>
    <property type="match status" value="1"/>
</dbReference>
<reference evidence="3" key="2">
    <citation type="submission" date="2025-09" db="UniProtKB">
        <authorList>
            <consortium name="Ensembl"/>
        </authorList>
    </citation>
    <scope>IDENTIFICATION</scope>
</reference>
<dbReference type="PANTHER" id="PTHR45807:SF6">
    <property type="entry name" value="NON-RECEPTOR TYROSINE-PROTEIN KINASE TYK2"/>
    <property type="match status" value="1"/>
</dbReference>
<dbReference type="Pfam" id="PF07714">
    <property type="entry name" value="PK_Tyr_Ser-Thr"/>
    <property type="match status" value="1"/>
</dbReference>
<dbReference type="GO" id="GO:0019221">
    <property type="term" value="P:cytokine-mediated signaling pathway"/>
    <property type="evidence" value="ECO:0007669"/>
    <property type="project" value="TreeGrafter"/>
</dbReference>
<dbReference type="Proteomes" id="UP000261520">
    <property type="component" value="Unplaced"/>
</dbReference>
<reference evidence="3" key="1">
    <citation type="submission" date="2025-08" db="UniProtKB">
        <authorList>
            <consortium name="Ensembl"/>
        </authorList>
    </citation>
    <scope>IDENTIFICATION</scope>
</reference>
<evidence type="ECO:0000256" key="1">
    <source>
        <dbReference type="SAM" id="Phobius"/>
    </source>
</evidence>
<dbReference type="GO" id="GO:0005524">
    <property type="term" value="F:ATP binding"/>
    <property type="evidence" value="ECO:0007669"/>
    <property type="project" value="InterPro"/>
</dbReference>
<dbReference type="Ensembl" id="ENSPMGT00000001714.1">
    <property type="protein sequence ID" value="ENSPMGP00000001610.1"/>
    <property type="gene ID" value="ENSPMGG00000001434.1"/>
</dbReference>
<keyword evidence="1" id="KW-0812">Transmembrane</keyword>
<dbReference type="PRINTS" id="PR00109">
    <property type="entry name" value="TYRKINASE"/>
</dbReference>
<dbReference type="InterPro" id="IPR020635">
    <property type="entry name" value="Tyr_kinase_cat_dom"/>
</dbReference>
<organism evidence="3 4">
    <name type="scientific">Periophthalmus magnuspinnatus</name>
    <dbReference type="NCBI Taxonomy" id="409849"/>
    <lineage>
        <taxon>Eukaryota</taxon>
        <taxon>Metazoa</taxon>
        <taxon>Chordata</taxon>
        <taxon>Craniata</taxon>
        <taxon>Vertebrata</taxon>
        <taxon>Euteleostomi</taxon>
        <taxon>Actinopterygii</taxon>
        <taxon>Neopterygii</taxon>
        <taxon>Teleostei</taxon>
        <taxon>Neoteleostei</taxon>
        <taxon>Acanthomorphata</taxon>
        <taxon>Gobiaria</taxon>
        <taxon>Gobiiformes</taxon>
        <taxon>Gobioidei</taxon>
        <taxon>Gobiidae</taxon>
        <taxon>Oxudercinae</taxon>
        <taxon>Periophthalmus</taxon>
    </lineage>
</organism>
<sequence length="214" mass="25190">MQDNQKKIRWSLWLYTKLMEYVPMGSLHKYARERKLSMPQCLLFAQQICQGMAYLHSERYIHRDLAARNVLVENDNLVKIGDFGLSKYIPEGEVYYRVREDGDSPVYWYAIECLKESKFSFDSDIWSFGVTLYEILTRCDPRESPPSKFNEMKGAEHPQLTVMVLIQMLERQIRLPCPRDCPHEVNMTIHKINNHTMVVVLVQVIIVFFYTTAA</sequence>
<dbReference type="InterPro" id="IPR001245">
    <property type="entry name" value="Ser-Thr/Tyr_kinase_cat_dom"/>
</dbReference>
<dbReference type="GO" id="GO:0060397">
    <property type="term" value="P:growth hormone receptor signaling pathway via JAK-STAT"/>
    <property type="evidence" value="ECO:0007669"/>
    <property type="project" value="TreeGrafter"/>
</dbReference>
<dbReference type="GO" id="GO:0005131">
    <property type="term" value="F:growth hormone receptor binding"/>
    <property type="evidence" value="ECO:0007669"/>
    <property type="project" value="TreeGrafter"/>
</dbReference>
<feature type="transmembrane region" description="Helical" evidence="1">
    <location>
        <begin position="196"/>
        <end position="213"/>
    </location>
</feature>
<feature type="domain" description="Protein kinase" evidence="2">
    <location>
        <begin position="1"/>
        <end position="214"/>
    </location>
</feature>
<dbReference type="GO" id="GO:0030154">
    <property type="term" value="P:cell differentiation"/>
    <property type="evidence" value="ECO:0007669"/>
    <property type="project" value="TreeGrafter"/>
</dbReference>
<dbReference type="AlphaFoldDB" id="A0A3B3ZAI4"/>
<evidence type="ECO:0000313" key="4">
    <source>
        <dbReference type="Proteomes" id="UP000261520"/>
    </source>
</evidence>
<dbReference type="InterPro" id="IPR000719">
    <property type="entry name" value="Prot_kinase_dom"/>
</dbReference>
<dbReference type="InterPro" id="IPR051286">
    <property type="entry name" value="JAK"/>
</dbReference>